<dbReference type="AlphaFoldDB" id="A0A2G3PI11"/>
<reference evidence="1 2" key="1">
    <citation type="submission" date="2017-10" db="EMBL/GenBank/DDBJ databases">
        <title>The draft genome sequence of Williamsia sp. BULT 1.1 isolated from the semi-arid grassland soils from South Africa.</title>
        <authorList>
            <person name="Kabwe M.H."/>
            <person name="Govender N."/>
            <person name="Mutseka Lunga P."/>
            <person name="Vikram S."/>
            <person name="Makhalanyane T.P."/>
        </authorList>
    </citation>
    <scope>NUCLEOTIDE SEQUENCE [LARGE SCALE GENOMIC DNA]</scope>
    <source>
        <strain evidence="1 2">BULT 1.1</strain>
    </source>
</reference>
<dbReference type="EMBL" id="PEBD01000010">
    <property type="protein sequence ID" value="PHV65440.1"/>
    <property type="molecule type" value="Genomic_DNA"/>
</dbReference>
<evidence type="ECO:0008006" key="3">
    <source>
        <dbReference type="Google" id="ProtNLM"/>
    </source>
</evidence>
<evidence type="ECO:0000313" key="1">
    <source>
        <dbReference type="EMBL" id="PHV65440.1"/>
    </source>
</evidence>
<organism evidence="1 2">
    <name type="scientific">Williamsia marianensis</name>
    <dbReference type="NCBI Taxonomy" id="85044"/>
    <lineage>
        <taxon>Bacteria</taxon>
        <taxon>Bacillati</taxon>
        <taxon>Actinomycetota</taxon>
        <taxon>Actinomycetes</taxon>
        <taxon>Mycobacteriales</taxon>
        <taxon>Nocardiaceae</taxon>
        <taxon>Williamsia</taxon>
    </lineage>
</organism>
<dbReference type="Proteomes" id="UP000225108">
    <property type="component" value="Unassembled WGS sequence"/>
</dbReference>
<proteinExistence type="predicted"/>
<name>A0A2G3PI11_WILMA</name>
<protein>
    <recommendedName>
        <fullName evidence="3">Transcriptional regulator, AbiEi antitoxin, Type IV TA system</fullName>
    </recommendedName>
</protein>
<evidence type="ECO:0000313" key="2">
    <source>
        <dbReference type="Proteomes" id="UP000225108"/>
    </source>
</evidence>
<accession>A0A2G3PI11</accession>
<comment type="caution">
    <text evidence="1">The sequence shown here is derived from an EMBL/GenBank/DDBJ whole genome shotgun (WGS) entry which is preliminary data.</text>
</comment>
<dbReference type="RefSeq" id="WP_099383828.1">
    <property type="nucleotide sequence ID" value="NZ_PEBD01000010.1"/>
</dbReference>
<sequence length="321" mass="35947">MSESKIEDPNLVRRRDALQIGELDRHLAARVKTGELRRLYRGFYTFTSDLDQLDRHVRDTEIYRRTVLAAADNGEPNKAISHWSAAVLHGLPVLDGDSSRVHFTANRIGGGRRRGRACVVHGSTWETDEVAMIGEFLVTTRARTAVDVARSGSFFQAVCVFDGALHAGVPRDELESVLRRSVGRTGISVARAALAVADGKSESIGESLSRALMLSFGDIPLPRLQHRFLTGDGTFVARTDFDWGGLVAGEFDGYAKYIRYLRPGETTEQAYEREKWREQRLHRIGVVVVRWNWSDLQNPERLHRILVNALTARGLMPSARP</sequence>
<gene>
    <name evidence="1" type="ORF">CSW57_16860</name>
</gene>